<keyword evidence="2" id="KW-0812">Transmembrane</keyword>
<proteinExistence type="predicted"/>
<evidence type="ECO:0008006" key="5">
    <source>
        <dbReference type="Google" id="ProtNLM"/>
    </source>
</evidence>
<comment type="caution">
    <text evidence="3">The sequence shown here is derived from an EMBL/GenBank/DDBJ whole genome shotgun (WGS) entry which is preliminary data.</text>
</comment>
<keyword evidence="1" id="KW-0521">NADP</keyword>
<reference evidence="3" key="2">
    <citation type="submission" date="2021-04" db="EMBL/GenBank/DDBJ databases">
        <authorList>
            <person name="Gilroy R."/>
        </authorList>
    </citation>
    <scope>NUCLEOTIDE SEQUENCE</scope>
    <source>
        <strain evidence="3">ChiSjej3B21-8574</strain>
    </source>
</reference>
<dbReference type="EMBL" id="DWWD01000017">
    <property type="protein sequence ID" value="HJC49613.1"/>
    <property type="molecule type" value="Genomic_DNA"/>
</dbReference>
<evidence type="ECO:0000313" key="4">
    <source>
        <dbReference type="Proteomes" id="UP000823904"/>
    </source>
</evidence>
<evidence type="ECO:0000313" key="3">
    <source>
        <dbReference type="EMBL" id="HJC49613.1"/>
    </source>
</evidence>
<keyword evidence="2" id="KW-0472">Membrane</keyword>
<reference evidence="3" key="1">
    <citation type="journal article" date="2021" name="PeerJ">
        <title>Extensive microbial diversity within the chicken gut microbiome revealed by metagenomics and culture.</title>
        <authorList>
            <person name="Gilroy R."/>
            <person name="Ravi A."/>
            <person name="Getino M."/>
            <person name="Pursley I."/>
            <person name="Horton D.L."/>
            <person name="Alikhan N.F."/>
            <person name="Baker D."/>
            <person name="Gharbi K."/>
            <person name="Hall N."/>
            <person name="Watson M."/>
            <person name="Adriaenssens E.M."/>
            <person name="Foster-Nyarko E."/>
            <person name="Jarju S."/>
            <person name="Secka A."/>
            <person name="Antonio M."/>
            <person name="Oren A."/>
            <person name="Chaudhuri R.R."/>
            <person name="La Ragione R."/>
            <person name="Hildebrand F."/>
            <person name="Pallen M.J."/>
        </authorList>
    </citation>
    <scope>NUCLEOTIDE SEQUENCE</scope>
    <source>
        <strain evidence="3">ChiSjej3B21-8574</strain>
    </source>
</reference>
<accession>A0A9D2PHA0</accession>
<dbReference type="GO" id="GO:0003995">
    <property type="term" value="F:acyl-CoA dehydrogenase activity"/>
    <property type="evidence" value="ECO:0007669"/>
    <property type="project" value="InterPro"/>
</dbReference>
<evidence type="ECO:0000256" key="1">
    <source>
        <dbReference type="ARBA" id="ARBA00022857"/>
    </source>
</evidence>
<protein>
    <recommendedName>
        <fullName evidence="5">Acyl-CoA reductase (LuxC)</fullName>
    </recommendedName>
</protein>
<gene>
    <name evidence="3" type="ORF">H9754_03375</name>
</gene>
<feature type="transmembrane region" description="Helical" evidence="2">
    <location>
        <begin position="79"/>
        <end position="105"/>
    </location>
</feature>
<name>A0A9D2PHA0_9FIRM</name>
<dbReference type="GO" id="GO:0008218">
    <property type="term" value="P:bioluminescence"/>
    <property type="evidence" value="ECO:0007669"/>
    <property type="project" value="InterPro"/>
</dbReference>
<dbReference type="Pfam" id="PF05893">
    <property type="entry name" value="LuxC"/>
    <property type="match status" value="1"/>
</dbReference>
<dbReference type="AlphaFoldDB" id="A0A9D2PHA0"/>
<evidence type="ECO:0000256" key="2">
    <source>
        <dbReference type="SAM" id="Phobius"/>
    </source>
</evidence>
<dbReference type="Proteomes" id="UP000823904">
    <property type="component" value="Unassembled WGS sequence"/>
</dbReference>
<keyword evidence="2" id="KW-1133">Transmembrane helix</keyword>
<sequence>MFMDDRRIKKFAGGWHGQRVNASVPFSNEAVHFLGDLSEEIRKDPETAATEDFSAFGFWCRKKQLEAWKKEYMDRNQRLGWGLILHIAPSNIPALSAYSMVFGLLPGNGNLIRVSRRTKEETAPLYRVIEQVMSRPEHKKLYEENLIFTCGHEEEERNQLAVRFYNDTYHMDQNACSSPKMLFWLGDDEAGIEAWWKAVRTAAEKYHLDAWKVSRKYEEICFAAMEKEEIRSEIIRTGARGGDRIVPAGQALTMGLVWDGKDMIRNLSRRIIV</sequence>
<organism evidence="3 4">
    <name type="scientific">Candidatus Anaerostipes avistercoris</name>
    <dbReference type="NCBI Taxonomy" id="2838462"/>
    <lineage>
        <taxon>Bacteria</taxon>
        <taxon>Bacillati</taxon>
        <taxon>Bacillota</taxon>
        <taxon>Clostridia</taxon>
        <taxon>Lachnospirales</taxon>
        <taxon>Lachnospiraceae</taxon>
        <taxon>Anaerostipes</taxon>
    </lineage>
</organism>
<dbReference type="InterPro" id="IPR008670">
    <property type="entry name" value="CoA_reduct_LuxC"/>
</dbReference>